<protein>
    <submittedName>
        <fullName evidence="7">Uncharacterized protein</fullName>
    </submittedName>
</protein>
<evidence type="ECO:0000313" key="8">
    <source>
        <dbReference type="Proteomes" id="UP000708208"/>
    </source>
</evidence>
<dbReference type="SMART" id="SM00640">
    <property type="entry name" value="Glyco_32"/>
    <property type="match status" value="1"/>
</dbReference>
<evidence type="ECO:0000256" key="4">
    <source>
        <dbReference type="SAM" id="SignalP"/>
    </source>
</evidence>
<dbReference type="InterPro" id="IPR013148">
    <property type="entry name" value="Glyco_hydro_32_N"/>
</dbReference>
<dbReference type="Proteomes" id="UP000708208">
    <property type="component" value="Unassembled WGS sequence"/>
</dbReference>
<name>A0A8J2NY23_9HEXA</name>
<dbReference type="PROSITE" id="PS00609">
    <property type="entry name" value="GLYCOSYL_HYDROL_F32"/>
    <property type="match status" value="1"/>
</dbReference>
<dbReference type="InterPro" id="IPR001362">
    <property type="entry name" value="Glyco_hydro_32"/>
</dbReference>
<gene>
    <name evidence="7" type="ORF">AFUS01_LOCUS12242</name>
</gene>
<feature type="chain" id="PRO_5035253523" evidence="4">
    <location>
        <begin position="17"/>
        <end position="514"/>
    </location>
</feature>
<comment type="caution">
    <text evidence="7">The sequence shown here is derived from an EMBL/GenBank/DDBJ whole genome shotgun (WGS) entry which is preliminary data.</text>
</comment>
<dbReference type="Pfam" id="PF08244">
    <property type="entry name" value="Glyco_hydro_32C"/>
    <property type="match status" value="1"/>
</dbReference>
<feature type="domain" description="Glycosyl hydrolase family 32 C-terminal" evidence="6">
    <location>
        <begin position="370"/>
        <end position="488"/>
    </location>
</feature>
<sequence length="514" mass="58382">MKQLFLFLTLIFSIAASDVLVCREEKFRPQIHFSVPENWANDPNGLVYYDGEYHFHYQYHPGNPNNGPKSWAHAVSTNLVIWTDLPVAIEPDHLGDIWSGSAVVDHENTTGFQQDPDIAPIVAIFTHSSSSQQQSIAYSLNKARDYVKYEGNPVLPNNIHRDFRDPKVFRYENKWVMVLAAGDRVMFYSSLDLKSWEYMSEFGADPPQGSHSGVWECPDMLEIKYNGFTYWVLLVSVSGGAHNGGSFTQYYVGLFNGREFQSSQIDTKYLEWGEDNYASVSFSNEPRGRQIIIGWMTNAIYCEQLPTGIFRGEMTLPRVLTLENVAGHLVLKTNLVEEFANLRIPSQEHPLEMRRLEPNGYWNVSEELGFKSQLVEVDLAFNIAGMKGLSALAICFLNRLRQEICVGYDHERPENQEIFVNRELTGDLRSISDHFVGRQTGGRVFKDGIITFKIVLDTTALELYVDGGLTVMTSLFFPDEPMDTLEIRHHAPVDGSEVLLLNGKIQGLRSMYDC</sequence>
<dbReference type="InterPro" id="IPR018053">
    <property type="entry name" value="Glyco_hydro_32_AS"/>
</dbReference>
<evidence type="ECO:0000256" key="3">
    <source>
        <dbReference type="RuleBase" id="RU362110"/>
    </source>
</evidence>
<feature type="domain" description="Glycosyl hydrolase family 32 N-terminal" evidence="5">
    <location>
        <begin position="32"/>
        <end position="331"/>
    </location>
</feature>
<evidence type="ECO:0000313" key="7">
    <source>
        <dbReference type="EMBL" id="CAG7723138.1"/>
    </source>
</evidence>
<dbReference type="EMBL" id="CAJVCH010095968">
    <property type="protein sequence ID" value="CAG7723138.1"/>
    <property type="molecule type" value="Genomic_DNA"/>
</dbReference>
<evidence type="ECO:0000256" key="2">
    <source>
        <dbReference type="ARBA" id="ARBA00023295"/>
    </source>
</evidence>
<organism evidence="7 8">
    <name type="scientific">Allacma fusca</name>
    <dbReference type="NCBI Taxonomy" id="39272"/>
    <lineage>
        <taxon>Eukaryota</taxon>
        <taxon>Metazoa</taxon>
        <taxon>Ecdysozoa</taxon>
        <taxon>Arthropoda</taxon>
        <taxon>Hexapoda</taxon>
        <taxon>Collembola</taxon>
        <taxon>Symphypleona</taxon>
        <taxon>Sminthuridae</taxon>
        <taxon>Allacma</taxon>
    </lineage>
</organism>
<evidence type="ECO:0000256" key="1">
    <source>
        <dbReference type="ARBA" id="ARBA00022801"/>
    </source>
</evidence>
<dbReference type="InterPro" id="IPR013189">
    <property type="entry name" value="Glyco_hydro_32_C"/>
</dbReference>
<keyword evidence="4" id="KW-0732">Signal</keyword>
<comment type="similarity">
    <text evidence="3">Belongs to the glycosyl hydrolase 32 family.</text>
</comment>
<dbReference type="GO" id="GO:0004575">
    <property type="term" value="F:sucrose alpha-glucosidase activity"/>
    <property type="evidence" value="ECO:0007669"/>
    <property type="project" value="TreeGrafter"/>
</dbReference>
<evidence type="ECO:0000259" key="5">
    <source>
        <dbReference type="Pfam" id="PF00251"/>
    </source>
</evidence>
<dbReference type="PANTHER" id="PTHR42800">
    <property type="entry name" value="EXOINULINASE INUD (AFU_ORTHOLOGUE AFUA_5G00480)"/>
    <property type="match status" value="1"/>
</dbReference>
<feature type="signal peptide" evidence="4">
    <location>
        <begin position="1"/>
        <end position="16"/>
    </location>
</feature>
<dbReference type="OrthoDB" id="202537at2759"/>
<keyword evidence="1 3" id="KW-0378">Hydrolase</keyword>
<dbReference type="Pfam" id="PF00251">
    <property type="entry name" value="Glyco_hydro_32N"/>
    <property type="match status" value="1"/>
</dbReference>
<dbReference type="GO" id="GO:0005987">
    <property type="term" value="P:sucrose catabolic process"/>
    <property type="evidence" value="ECO:0007669"/>
    <property type="project" value="TreeGrafter"/>
</dbReference>
<dbReference type="GO" id="GO:0005737">
    <property type="term" value="C:cytoplasm"/>
    <property type="evidence" value="ECO:0007669"/>
    <property type="project" value="TreeGrafter"/>
</dbReference>
<dbReference type="AlphaFoldDB" id="A0A8J2NY23"/>
<keyword evidence="2 3" id="KW-0326">Glycosidase</keyword>
<evidence type="ECO:0000259" key="6">
    <source>
        <dbReference type="Pfam" id="PF08244"/>
    </source>
</evidence>
<reference evidence="7" key="1">
    <citation type="submission" date="2021-06" db="EMBL/GenBank/DDBJ databases">
        <authorList>
            <person name="Hodson N. C."/>
            <person name="Mongue J. A."/>
            <person name="Jaron S. K."/>
        </authorList>
    </citation>
    <scope>NUCLEOTIDE SEQUENCE</scope>
</reference>
<dbReference type="CDD" id="cd18622">
    <property type="entry name" value="GH32_Inu-like"/>
    <property type="match status" value="1"/>
</dbReference>
<keyword evidence="8" id="KW-1185">Reference proteome</keyword>
<proteinExistence type="inferred from homology"/>
<dbReference type="PANTHER" id="PTHR42800:SF1">
    <property type="entry name" value="EXOINULINASE INUD (AFU_ORTHOLOGUE AFUA_5G00480)"/>
    <property type="match status" value="1"/>
</dbReference>
<accession>A0A8J2NY23</accession>